<dbReference type="Pfam" id="PF13409">
    <property type="entry name" value="GST_N_2"/>
    <property type="match status" value="1"/>
</dbReference>
<accession>A0A931BN16</accession>
<proteinExistence type="predicted"/>
<evidence type="ECO:0000313" key="2">
    <source>
        <dbReference type="EMBL" id="MBF9233846.1"/>
    </source>
</evidence>
<dbReference type="Proteomes" id="UP000599312">
    <property type="component" value="Unassembled WGS sequence"/>
</dbReference>
<dbReference type="SUPFAM" id="SSF52833">
    <property type="entry name" value="Thioredoxin-like"/>
    <property type="match status" value="1"/>
</dbReference>
<dbReference type="AlphaFoldDB" id="A0A931BN16"/>
<dbReference type="PROSITE" id="PS50404">
    <property type="entry name" value="GST_NTER"/>
    <property type="match status" value="1"/>
</dbReference>
<feature type="domain" description="GST N-terminal" evidence="1">
    <location>
        <begin position="1"/>
        <end position="82"/>
    </location>
</feature>
<dbReference type="InterPro" id="IPR036249">
    <property type="entry name" value="Thioredoxin-like_sf"/>
</dbReference>
<dbReference type="InterPro" id="IPR004045">
    <property type="entry name" value="Glutathione_S-Trfase_N"/>
</dbReference>
<sequence length="203" mass="23185">MKLYSSDRSPFVRKVLVCAHEVGLIDDIERVPKVVSFLQTDEEVGSHNPLGQLPTLVLDDGTSLYDSGVICDYLSQLNVATLLVPIHPDARLEMARRQAEADGLLANFMRWYGERRRADHPLSPQYVAICRGKLQRVADAWNNAAPSWHGRRLDIGFIAIGCALSYADFRFSAENWRSERQELATWYEQLCRRPSFQATEFRE</sequence>
<reference evidence="2" key="1">
    <citation type="submission" date="2020-11" db="EMBL/GenBank/DDBJ databases">
        <authorList>
            <person name="Kim M.K."/>
        </authorList>
    </citation>
    <scope>NUCLEOTIDE SEQUENCE</scope>
    <source>
        <strain evidence="2">BT350</strain>
    </source>
</reference>
<dbReference type="RefSeq" id="WP_229426650.1">
    <property type="nucleotide sequence ID" value="NZ_JADQDO010000004.1"/>
</dbReference>
<dbReference type="SUPFAM" id="SSF47616">
    <property type="entry name" value="GST C-terminal domain-like"/>
    <property type="match status" value="1"/>
</dbReference>
<evidence type="ECO:0000313" key="3">
    <source>
        <dbReference type="Proteomes" id="UP000599312"/>
    </source>
</evidence>
<gene>
    <name evidence="2" type="ORF">I2H38_10710</name>
</gene>
<evidence type="ECO:0000259" key="1">
    <source>
        <dbReference type="PROSITE" id="PS50404"/>
    </source>
</evidence>
<organism evidence="2 3">
    <name type="scientific">Microvirga alba</name>
    <dbReference type="NCBI Taxonomy" id="2791025"/>
    <lineage>
        <taxon>Bacteria</taxon>
        <taxon>Pseudomonadati</taxon>
        <taxon>Pseudomonadota</taxon>
        <taxon>Alphaproteobacteria</taxon>
        <taxon>Hyphomicrobiales</taxon>
        <taxon>Methylobacteriaceae</taxon>
        <taxon>Microvirga</taxon>
    </lineage>
</organism>
<dbReference type="Gene3D" id="1.20.1050.10">
    <property type="match status" value="1"/>
</dbReference>
<keyword evidence="3" id="KW-1185">Reference proteome</keyword>
<dbReference type="EMBL" id="JADQDO010000004">
    <property type="protein sequence ID" value="MBF9233846.1"/>
    <property type="molecule type" value="Genomic_DNA"/>
</dbReference>
<dbReference type="Gene3D" id="3.40.30.10">
    <property type="entry name" value="Glutaredoxin"/>
    <property type="match status" value="1"/>
</dbReference>
<name>A0A931BN16_9HYPH</name>
<dbReference type="InterPro" id="IPR036282">
    <property type="entry name" value="Glutathione-S-Trfase_C_sf"/>
</dbReference>
<protein>
    <submittedName>
        <fullName evidence="2">Glutathione S-transferase N-terminal domain-containing protein</fullName>
    </submittedName>
</protein>
<comment type="caution">
    <text evidence="2">The sequence shown here is derived from an EMBL/GenBank/DDBJ whole genome shotgun (WGS) entry which is preliminary data.</text>
</comment>